<dbReference type="Gene3D" id="3.20.20.70">
    <property type="entry name" value="Aldolase class I"/>
    <property type="match status" value="1"/>
</dbReference>
<dbReference type="EMBL" id="JAIGYQ010000022">
    <property type="protein sequence ID" value="MBX7491563.1"/>
    <property type="molecule type" value="Genomic_DNA"/>
</dbReference>
<gene>
    <name evidence="6" type="ORF">K4G57_08870</name>
</gene>
<evidence type="ECO:0000313" key="6">
    <source>
        <dbReference type="EMBL" id="MBX7491563.1"/>
    </source>
</evidence>
<protein>
    <recommendedName>
        <fullName evidence="8">Radical SAM protein</fullName>
    </recommendedName>
</protein>
<dbReference type="SUPFAM" id="SSF102114">
    <property type="entry name" value="Radical SAM enzymes"/>
    <property type="match status" value="1"/>
</dbReference>
<dbReference type="Proteomes" id="UP000700059">
    <property type="component" value="Unassembled WGS sequence"/>
</dbReference>
<evidence type="ECO:0008006" key="8">
    <source>
        <dbReference type="Google" id="ProtNLM"/>
    </source>
</evidence>
<evidence type="ECO:0000256" key="5">
    <source>
        <dbReference type="ARBA" id="ARBA00023014"/>
    </source>
</evidence>
<name>A0ABS7JQ91_9HELI</name>
<dbReference type="InterPro" id="IPR058240">
    <property type="entry name" value="rSAM_sf"/>
</dbReference>
<accession>A0ABS7JQ91</accession>
<keyword evidence="7" id="KW-1185">Reference proteome</keyword>
<dbReference type="InterPro" id="IPR007197">
    <property type="entry name" value="rSAM"/>
</dbReference>
<evidence type="ECO:0000313" key="7">
    <source>
        <dbReference type="Proteomes" id="UP000700059"/>
    </source>
</evidence>
<organism evidence="6 7">
    <name type="scientific">Helicobacter turcicus</name>
    <dbReference type="NCBI Taxonomy" id="2867412"/>
    <lineage>
        <taxon>Bacteria</taxon>
        <taxon>Pseudomonadati</taxon>
        <taxon>Campylobacterota</taxon>
        <taxon>Epsilonproteobacteria</taxon>
        <taxon>Campylobacterales</taxon>
        <taxon>Helicobacteraceae</taxon>
        <taxon>Helicobacter</taxon>
    </lineage>
</organism>
<keyword evidence="5" id="KW-0411">Iron-sulfur</keyword>
<dbReference type="SFLD" id="SFLDS00029">
    <property type="entry name" value="Radical_SAM"/>
    <property type="match status" value="1"/>
</dbReference>
<evidence type="ECO:0000256" key="4">
    <source>
        <dbReference type="ARBA" id="ARBA00023004"/>
    </source>
</evidence>
<dbReference type="InterPro" id="IPR013785">
    <property type="entry name" value="Aldolase_TIM"/>
</dbReference>
<evidence type="ECO:0000256" key="2">
    <source>
        <dbReference type="ARBA" id="ARBA00022691"/>
    </source>
</evidence>
<dbReference type="RefSeq" id="WP_221561855.1">
    <property type="nucleotide sequence ID" value="NZ_JAIGYQ010000022.1"/>
</dbReference>
<keyword evidence="4" id="KW-0408">Iron</keyword>
<feature type="non-terminal residue" evidence="6">
    <location>
        <position position="80"/>
    </location>
</feature>
<reference evidence="6 7" key="1">
    <citation type="submission" date="2021-08" db="EMBL/GenBank/DDBJ databases">
        <title>Helicobacter spp. isolated from feces of Anatolian Ground Squirrel (Spermophilus xanthoprymnus) in Turkey.</title>
        <authorList>
            <person name="Aydin F."/>
            <person name="Abay S."/>
            <person name="Kayman T."/>
            <person name="Karakaya E."/>
            <person name="Saticioglu I.B."/>
        </authorList>
    </citation>
    <scope>NUCLEOTIDE SEQUENCE [LARGE SCALE GENOMIC DNA]</scope>
    <source>
        <strain evidence="6 7">Faydin-H70</strain>
    </source>
</reference>
<comment type="cofactor">
    <cofactor evidence="1">
        <name>[4Fe-4S] cluster</name>
        <dbReference type="ChEBI" id="CHEBI:49883"/>
    </cofactor>
</comment>
<comment type="caution">
    <text evidence="6">The sequence shown here is derived from an EMBL/GenBank/DDBJ whole genome shotgun (WGS) entry which is preliminary data.</text>
</comment>
<keyword evidence="3" id="KW-0479">Metal-binding</keyword>
<evidence type="ECO:0000256" key="1">
    <source>
        <dbReference type="ARBA" id="ARBA00001966"/>
    </source>
</evidence>
<evidence type="ECO:0000256" key="3">
    <source>
        <dbReference type="ARBA" id="ARBA00022723"/>
    </source>
</evidence>
<proteinExistence type="predicted"/>
<sequence>MEQMSIKVTNKCNYACDMCHFFGSEYVEDYFGNRPEFNKDMSLKEIETILQKAKDYGVKTIDFTPNGEFFTYKNWREVLA</sequence>
<keyword evidence="2" id="KW-0949">S-adenosyl-L-methionine</keyword>